<reference evidence="3" key="1">
    <citation type="submission" date="2024-05" db="EMBL/GenBank/DDBJ databases">
        <title>30 novel species of actinomycetes from the DSMZ collection.</title>
        <authorList>
            <person name="Nouioui I."/>
        </authorList>
    </citation>
    <scope>NUCLEOTIDE SEQUENCE</scope>
    <source>
        <strain evidence="3">DSM 41529</strain>
    </source>
</reference>
<keyword evidence="2" id="KW-0732">Signal</keyword>
<gene>
    <name evidence="3" type="ORF">RND15_13115</name>
</gene>
<proteinExistence type="predicted"/>
<organism evidence="3 4">
    <name type="scientific">Streptomyces lonegramiae</name>
    <dbReference type="NCBI Taxonomy" id="3075524"/>
    <lineage>
        <taxon>Bacteria</taxon>
        <taxon>Bacillati</taxon>
        <taxon>Actinomycetota</taxon>
        <taxon>Actinomycetes</taxon>
        <taxon>Kitasatosporales</taxon>
        <taxon>Streptomycetaceae</taxon>
        <taxon>Streptomyces</taxon>
    </lineage>
</organism>
<sequence>MSATRRSVLGAAMAGPLLAQFTGAASAATAEPGTLGTVSEGWVEVRWTEQAQVLLDRFQAVVEAVAPAQLVRDAQGGAIRFPVRSGQGDPSAADPPRAHGDGRLDGGVDIRTPDGNVRVTGLEGALQDGLASGKCVVNGVDLGHQAVVRPGLDKGVLKTESVPLGKPMKVRMTDVPLRPTPELVETFSNTFGDAGFTTDTVLAHVTAEGVYTPPPKA</sequence>
<comment type="caution">
    <text evidence="3">The sequence shown here is derived from an EMBL/GenBank/DDBJ whole genome shotgun (WGS) entry which is preliminary data.</text>
</comment>
<accession>A0ABU2XCK5</accession>
<dbReference type="Proteomes" id="UP001180754">
    <property type="component" value="Unassembled WGS sequence"/>
</dbReference>
<feature type="chain" id="PRO_5045371496" description="Secreted protein" evidence="2">
    <location>
        <begin position="28"/>
        <end position="217"/>
    </location>
</feature>
<protein>
    <recommendedName>
        <fullName evidence="5">Secreted protein</fullName>
    </recommendedName>
</protein>
<evidence type="ECO:0000256" key="1">
    <source>
        <dbReference type="SAM" id="MobiDB-lite"/>
    </source>
</evidence>
<evidence type="ECO:0000256" key="2">
    <source>
        <dbReference type="SAM" id="SignalP"/>
    </source>
</evidence>
<keyword evidence="4" id="KW-1185">Reference proteome</keyword>
<dbReference type="EMBL" id="JAVRFD010000005">
    <property type="protein sequence ID" value="MDT0543650.1"/>
    <property type="molecule type" value="Genomic_DNA"/>
</dbReference>
<feature type="compositionally biased region" description="Basic and acidic residues" evidence="1">
    <location>
        <begin position="96"/>
        <end position="109"/>
    </location>
</feature>
<dbReference type="InterPro" id="IPR006311">
    <property type="entry name" value="TAT_signal"/>
</dbReference>
<dbReference type="RefSeq" id="WP_311724059.1">
    <property type="nucleotide sequence ID" value="NZ_JAVRFD010000005.1"/>
</dbReference>
<name>A0ABU2XCK5_9ACTN</name>
<evidence type="ECO:0008006" key="5">
    <source>
        <dbReference type="Google" id="ProtNLM"/>
    </source>
</evidence>
<feature type="region of interest" description="Disordered" evidence="1">
    <location>
        <begin position="81"/>
        <end position="109"/>
    </location>
</feature>
<dbReference type="PROSITE" id="PS51318">
    <property type="entry name" value="TAT"/>
    <property type="match status" value="1"/>
</dbReference>
<feature type="signal peptide" evidence="2">
    <location>
        <begin position="1"/>
        <end position="27"/>
    </location>
</feature>
<evidence type="ECO:0000313" key="3">
    <source>
        <dbReference type="EMBL" id="MDT0543650.1"/>
    </source>
</evidence>
<evidence type="ECO:0000313" key="4">
    <source>
        <dbReference type="Proteomes" id="UP001180754"/>
    </source>
</evidence>